<protein>
    <submittedName>
        <fullName evidence="1">Hairy/enhancer-of-split related with YRPW motif 1</fullName>
    </submittedName>
</protein>
<accession>A0A1A7XBA3</accession>
<reference evidence="1" key="1">
    <citation type="submission" date="2016-05" db="EMBL/GenBank/DDBJ databases">
        <authorList>
            <person name="Lavstsen T."/>
            <person name="Jespersen J.S."/>
        </authorList>
    </citation>
    <scope>NUCLEOTIDE SEQUENCE</scope>
    <source>
        <tissue evidence="1">Brain</tissue>
    </source>
</reference>
<reference evidence="1" key="2">
    <citation type="submission" date="2016-06" db="EMBL/GenBank/DDBJ databases">
        <title>The genome of a short-lived fish provides insights into sex chromosome evolution and the genetic control of aging.</title>
        <authorList>
            <person name="Reichwald K."/>
            <person name="Felder M."/>
            <person name="Petzold A."/>
            <person name="Koch P."/>
            <person name="Groth M."/>
            <person name="Platzer M."/>
        </authorList>
    </citation>
    <scope>NUCLEOTIDE SEQUENCE</scope>
    <source>
        <tissue evidence="1">Brain</tissue>
    </source>
</reference>
<organism evidence="1">
    <name type="scientific">Iconisemion striatum</name>
    <dbReference type="NCBI Taxonomy" id="60296"/>
    <lineage>
        <taxon>Eukaryota</taxon>
        <taxon>Metazoa</taxon>
        <taxon>Chordata</taxon>
        <taxon>Craniata</taxon>
        <taxon>Vertebrata</taxon>
        <taxon>Euteleostomi</taxon>
        <taxon>Actinopterygii</taxon>
        <taxon>Neopterygii</taxon>
        <taxon>Teleostei</taxon>
        <taxon>Neoteleostei</taxon>
        <taxon>Acanthomorphata</taxon>
        <taxon>Ovalentaria</taxon>
        <taxon>Atherinomorphae</taxon>
        <taxon>Cyprinodontiformes</taxon>
        <taxon>Nothobranchiidae</taxon>
        <taxon>Iconisemion</taxon>
    </lineage>
</organism>
<dbReference type="AlphaFoldDB" id="A0A1A7XBA3"/>
<evidence type="ECO:0000313" key="1">
    <source>
        <dbReference type="EMBL" id="SBP15099.1"/>
    </source>
</evidence>
<sequence>SPVCSQMKLRESPNHTPSICSFVTGQMLQVDGFPSLACCQEIQKKHQAKKNQINLHLWSAAPRLLSLSNFTR</sequence>
<feature type="non-terminal residue" evidence="1">
    <location>
        <position position="1"/>
    </location>
</feature>
<name>A0A1A7XBA3_9TELE</name>
<proteinExistence type="predicted"/>
<dbReference type="EMBL" id="HADW01013699">
    <property type="protein sequence ID" value="SBP15099.1"/>
    <property type="molecule type" value="Transcribed_RNA"/>
</dbReference>
<feature type="non-terminal residue" evidence="1">
    <location>
        <position position="72"/>
    </location>
</feature>
<gene>
    <name evidence="1" type="primary">HEY1</name>
</gene>